<evidence type="ECO:0000256" key="4">
    <source>
        <dbReference type="ARBA" id="ARBA00022475"/>
    </source>
</evidence>
<dbReference type="InterPro" id="IPR003538">
    <property type="entry name" value="TonB"/>
</dbReference>
<evidence type="ECO:0000256" key="7">
    <source>
        <dbReference type="ARBA" id="ARBA00022927"/>
    </source>
</evidence>
<accession>A0A1G9WFV9</accession>
<gene>
    <name evidence="13" type="ORF">SAMN05421813_12518</name>
</gene>
<dbReference type="GO" id="GO:0031992">
    <property type="term" value="F:energy transducer activity"/>
    <property type="evidence" value="ECO:0007669"/>
    <property type="project" value="InterPro"/>
</dbReference>
<comment type="subcellular location">
    <subcellularLocation>
        <location evidence="1">Cell inner membrane</location>
        <topology evidence="1">Single-pass membrane protein</topology>
        <orientation evidence="1">Periplasmic side</orientation>
    </subcellularLocation>
</comment>
<dbReference type="PROSITE" id="PS52015">
    <property type="entry name" value="TONB_CTD"/>
    <property type="match status" value="1"/>
</dbReference>
<reference evidence="14" key="1">
    <citation type="submission" date="2016-10" db="EMBL/GenBank/DDBJ databases">
        <authorList>
            <person name="Varghese N."/>
            <person name="Submissions S."/>
        </authorList>
    </citation>
    <scope>NUCLEOTIDE SEQUENCE [LARGE SCALE GENOMIC DNA]</scope>
    <source>
        <strain evidence="14">DSM 24536</strain>
    </source>
</reference>
<keyword evidence="14" id="KW-1185">Reference proteome</keyword>
<dbReference type="STRING" id="990371.SAMN05421813_12518"/>
<name>A0A1G9WFV9_9SPHI</name>
<dbReference type="InterPro" id="IPR037682">
    <property type="entry name" value="TonB_C"/>
</dbReference>
<evidence type="ECO:0000256" key="11">
    <source>
        <dbReference type="SAM" id="Phobius"/>
    </source>
</evidence>
<dbReference type="GO" id="GO:0098797">
    <property type="term" value="C:plasma membrane protein complex"/>
    <property type="evidence" value="ECO:0007669"/>
    <property type="project" value="TreeGrafter"/>
</dbReference>
<proteinExistence type="inferred from homology"/>
<dbReference type="GO" id="GO:0055085">
    <property type="term" value="P:transmembrane transport"/>
    <property type="evidence" value="ECO:0007669"/>
    <property type="project" value="InterPro"/>
</dbReference>
<feature type="compositionally biased region" description="Pro residues" evidence="10">
    <location>
        <begin position="82"/>
        <end position="97"/>
    </location>
</feature>
<organism evidence="13 14">
    <name type="scientific">Daejeonella rubra</name>
    <dbReference type="NCBI Taxonomy" id="990371"/>
    <lineage>
        <taxon>Bacteria</taxon>
        <taxon>Pseudomonadati</taxon>
        <taxon>Bacteroidota</taxon>
        <taxon>Sphingobacteriia</taxon>
        <taxon>Sphingobacteriales</taxon>
        <taxon>Sphingobacteriaceae</taxon>
        <taxon>Daejeonella</taxon>
    </lineage>
</organism>
<evidence type="ECO:0000256" key="9">
    <source>
        <dbReference type="ARBA" id="ARBA00023136"/>
    </source>
</evidence>
<dbReference type="InterPro" id="IPR051045">
    <property type="entry name" value="TonB-dependent_transducer"/>
</dbReference>
<evidence type="ECO:0000256" key="8">
    <source>
        <dbReference type="ARBA" id="ARBA00022989"/>
    </source>
</evidence>
<dbReference type="InterPro" id="IPR006260">
    <property type="entry name" value="TonB/TolA_C"/>
</dbReference>
<evidence type="ECO:0000256" key="2">
    <source>
        <dbReference type="ARBA" id="ARBA00006555"/>
    </source>
</evidence>
<evidence type="ECO:0000259" key="12">
    <source>
        <dbReference type="PROSITE" id="PS52015"/>
    </source>
</evidence>
<dbReference type="RefSeq" id="WP_090706068.1">
    <property type="nucleotide sequence ID" value="NZ_FNHH01000025.1"/>
</dbReference>
<keyword evidence="3" id="KW-0813">Transport</keyword>
<dbReference type="GO" id="GO:0030288">
    <property type="term" value="C:outer membrane-bounded periplasmic space"/>
    <property type="evidence" value="ECO:0007669"/>
    <property type="project" value="InterPro"/>
</dbReference>
<evidence type="ECO:0000256" key="5">
    <source>
        <dbReference type="ARBA" id="ARBA00022519"/>
    </source>
</evidence>
<keyword evidence="7" id="KW-0653">Protein transport</keyword>
<evidence type="ECO:0000313" key="13">
    <source>
        <dbReference type="EMBL" id="SDM83444.1"/>
    </source>
</evidence>
<dbReference type="NCBIfam" id="TIGR01352">
    <property type="entry name" value="tonB_Cterm"/>
    <property type="match status" value="1"/>
</dbReference>
<keyword evidence="5" id="KW-0997">Cell inner membrane</keyword>
<evidence type="ECO:0000256" key="6">
    <source>
        <dbReference type="ARBA" id="ARBA00022692"/>
    </source>
</evidence>
<dbReference type="Proteomes" id="UP000199226">
    <property type="component" value="Unassembled WGS sequence"/>
</dbReference>
<comment type="similarity">
    <text evidence="2">Belongs to the TonB family.</text>
</comment>
<keyword evidence="8 11" id="KW-1133">Transmembrane helix</keyword>
<dbReference type="OrthoDB" id="649093at2"/>
<dbReference type="AlphaFoldDB" id="A0A1G9WFV9"/>
<feature type="region of interest" description="Disordered" evidence="10">
    <location>
        <begin position="82"/>
        <end position="106"/>
    </location>
</feature>
<dbReference type="EMBL" id="FNHH01000025">
    <property type="protein sequence ID" value="SDM83444.1"/>
    <property type="molecule type" value="Genomic_DNA"/>
</dbReference>
<keyword evidence="4" id="KW-1003">Cell membrane</keyword>
<evidence type="ECO:0000313" key="14">
    <source>
        <dbReference type="Proteomes" id="UP000199226"/>
    </source>
</evidence>
<keyword evidence="6 11" id="KW-0812">Transmembrane</keyword>
<dbReference type="GO" id="GO:0015891">
    <property type="term" value="P:siderophore transport"/>
    <property type="evidence" value="ECO:0007669"/>
    <property type="project" value="InterPro"/>
</dbReference>
<evidence type="ECO:0000256" key="1">
    <source>
        <dbReference type="ARBA" id="ARBA00004383"/>
    </source>
</evidence>
<evidence type="ECO:0000256" key="3">
    <source>
        <dbReference type="ARBA" id="ARBA00022448"/>
    </source>
</evidence>
<protein>
    <submittedName>
        <fullName evidence="13">Protein TonB</fullName>
    </submittedName>
</protein>
<dbReference type="SUPFAM" id="SSF74653">
    <property type="entry name" value="TolA/TonB C-terminal domain"/>
    <property type="match status" value="1"/>
</dbReference>
<dbReference type="PRINTS" id="PR01374">
    <property type="entry name" value="TONBPROTEIN"/>
</dbReference>
<dbReference type="Pfam" id="PF03544">
    <property type="entry name" value="TonB_C"/>
    <property type="match status" value="1"/>
</dbReference>
<dbReference type="PANTHER" id="PTHR33446">
    <property type="entry name" value="PROTEIN TONB-RELATED"/>
    <property type="match status" value="1"/>
</dbReference>
<dbReference type="GO" id="GO:0015031">
    <property type="term" value="P:protein transport"/>
    <property type="evidence" value="ECO:0007669"/>
    <property type="project" value="UniProtKB-KW"/>
</dbReference>
<evidence type="ECO:0000256" key="10">
    <source>
        <dbReference type="SAM" id="MobiDB-lite"/>
    </source>
</evidence>
<feature type="transmembrane region" description="Helical" evidence="11">
    <location>
        <begin position="41"/>
        <end position="62"/>
    </location>
</feature>
<dbReference type="PANTHER" id="PTHR33446:SF2">
    <property type="entry name" value="PROTEIN TONB"/>
    <property type="match status" value="1"/>
</dbReference>
<feature type="domain" description="TonB C-terminal" evidence="12">
    <location>
        <begin position="182"/>
        <end position="274"/>
    </location>
</feature>
<sequence length="274" mass="30164">MLGSKIDLFKPEWLDVVFAGRNKNYGAYDLRKDNSKTTSRAVLIGSILFIIVVSLPLIIRYISGILPEDEKVKITEVVLAPPPPINKEELPPPPPEPPKPKIDQIKFPPPVVVPAEEVRDEEPPTIEELKVADPGQKTIEGDPNADIVIDEPVGEAPKEAEVTEDNSIKDFASVEVLPEFTGGMAGWGKYLQKNLKYPPMARENNITGRVIMSFVVEKNGQLTDIKVLRGIGGGCDEEAIRVLKNAPAWKPGIQNGRPVRVAYTMPIFFQLAGQ</sequence>
<keyword evidence="9 11" id="KW-0472">Membrane</keyword>
<dbReference type="Gene3D" id="3.30.1150.10">
    <property type="match status" value="1"/>
</dbReference>